<accession>A0A8H4IHP2</accession>
<dbReference type="GO" id="GO:0009052">
    <property type="term" value="P:pentose-phosphate shunt, non-oxidative branch"/>
    <property type="evidence" value="ECO:0007669"/>
    <property type="project" value="TreeGrafter"/>
</dbReference>
<evidence type="ECO:0000313" key="3">
    <source>
        <dbReference type="EMBL" id="KAF4305183.1"/>
    </source>
</evidence>
<evidence type="ECO:0000313" key="2">
    <source>
        <dbReference type="EMBL" id="KAF4301245.1"/>
    </source>
</evidence>
<dbReference type="EMBL" id="WWBZ02000082">
    <property type="protein sequence ID" value="KAF4301245.1"/>
    <property type="molecule type" value="Genomic_DNA"/>
</dbReference>
<dbReference type="InterPro" id="IPR013785">
    <property type="entry name" value="Aldolase_TIM"/>
</dbReference>
<name>A0A8H4IHP2_9PEZI</name>
<proteinExistence type="predicted"/>
<dbReference type="InterPro" id="IPR001585">
    <property type="entry name" value="TAL/FSA"/>
</dbReference>
<evidence type="ECO:0000256" key="1">
    <source>
        <dbReference type="ARBA" id="ARBA00023270"/>
    </source>
</evidence>
<dbReference type="PANTHER" id="PTHR10683">
    <property type="entry name" value="TRANSALDOLASE"/>
    <property type="match status" value="1"/>
</dbReference>
<dbReference type="PANTHER" id="PTHR10683:SF39">
    <property type="entry name" value="TRANSALDOLASE"/>
    <property type="match status" value="1"/>
</dbReference>
<reference evidence="2 4" key="1">
    <citation type="submission" date="2020-04" db="EMBL/GenBank/DDBJ databases">
        <title>Genome Assembly and Annotation of Botryosphaeria dothidea sdau 11-99, a Latent Pathogen of Apple Fruit Ring Rot in China.</title>
        <authorList>
            <person name="Yu C."/>
            <person name="Diao Y."/>
            <person name="Lu Q."/>
            <person name="Zhao J."/>
            <person name="Cui S."/>
            <person name="Peng C."/>
            <person name="He B."/>
            <person name="Liu H."/>
        </authorList>
    </citation>
    <scope>NUCLEOTIDE SEQUENCE [LARGE SCALE GENOMIC DNA]</scope>
    <source>
        <strain evidence="2">Sdau11-99</strain>
        <strain evidence="4">sdau11-99</strain>
    </source>
</reference>
<dbReference type="GO" id="GO:0005975">
    <property type="term" value="P:carbohydrate metabolic process"/>
    <property type="evidence" value="ECO:0007669"/>
    <property type="project" value="InterPro"/>
</dbReference>
<dbReference type="Proteomes" id="UP000572817">
    <property type="component" value="Unassembled WGS sequence"/>
</dbReference>
<evidence type="ECO:0000313" key="4">
    <source>
        <dbReference type="Proteomes" id="UP000572817"/>
    </source>
</evidence>
<sequence>MGSNAPITWIEKLEEWLNVDVDTMDPAFPGTLPIKPHNQTSNQLIVSEHMVLPENREMFLQAVRDHKDQGWQVVLTRVSAQLCAKNIGNLQGRVLLQTSPSYAYDTDKVVEHARAYARELEKVGIGKDRLCIKIPCTGPAMNAGPILLQEGIRTLGTSLFSLPQAIAASQAGCLYISPYYNEVKAHADLALWPNVEDPALDHTMSARMIQMLETYKRLYKETGKEQPLVKAASFISPQEAMAAGEMGCHHATISPEVLTKLAQLPYDPSKQPGEGIPKPKGYVYENAAPTPARLAKLSKIDPLGPADWDGKLASTDVDYLANNGAELQKAIEADPATKARLFEALELFKGGEMRSKAAIEEAMKLV</sequence>
<dbReference type="GO" id="GO:0004801">
    <property type="term" value="F:transaldolase activity"/>
    <property type="evidence" value="ECO:0007669"/>
    <property type="project" value="TreeGrafter"/>
</dbReference>
<protein>
    <submittedName>
        <fullName evidence="2">Aldolase</fullName>
    </submittedName>
</protein>
<comment type="caution">
    <text evidence="2">The sequence shown here is derived from an EMBL/GenBank/DDBJ whole genome shotgun (WGS) entry which is preliminary data.</text>
</comment>
<dbReference type="Pfam" id="PF00923">
    <property type="entry name" value="TAL_FSA"/>
    <property type="match status" value="1"/>
</dbReference>
<dbReference type="SUPFAM" id="SSF51569">
    <property type="entry name" value="Aldolase"/>
    <property type="match status" value="1"/>
</dbReference>
<organism evidence="2 4">
    <name type="scientific">Botryosphaeria dothidea</name>
    <dbReference type="NCBI Taxonomy" id="55169"/>
    <lineage>
        <taxon>Eukaryota</taxon>
        <taxon>Fungi</taxon>
        <taxon>Dikarya</taxon>
        <taxon>Ascomycota</taxon>
        <taxon>Pezizomycotina</taxon>
        <taxon>Dothideomycetes</taxon>
        <taxon>Dothideomycetes incertae sedis</taxon>
        <taxon>Botryosphaeriales</taxon>
        <taxon>Botryosphaeriaceae</taxon>
        <taxon>Botryosphaeria</taxon>
    </lineage>
</organism>
<dbReference type="Gene3D" id="3.20.20.70">
    <property type="entry name" value="Aldolase class I"/>
    <property type="match status" value="1"/>
</dbReference>
<gene>
    <name evidence="3" type="ORF">GTA08_BOTSDO06971</name>
    <name evidence="2" type="ORF">GTA08_BOTSDO11165</name>
</gene>
<keyword evidence="4" id="KW-1185">Reference proteome</keyword>
<dbReference type="OrthoDB" id="1711136at2759"/>
<dbReference type="EMBL" id="WWBZ02000040">
    <property type="protein sequence ID" value="KAF4305183.1"/>
    <property type="molecule type" value="Genomic_DNA"/>
</dbReference>
<keyword evidence="1" id="KW-0704">Schiff base</keyword>
<dbReference type="AlphaFoldDB" id="A0A8H4IHP2"/>